<sequence>MAVSSDPKSVGVAVSGPHSSTVPSSAATSAPANTSTVTASAASAGDSSVHDPAGTSAPSGHDMATDPSKVQLWGTVRA</sequence>
<proteinExistence type="predicted"/>
<dbReference type="EMBL" id="ATLV01012047">
    <property type="status" value="NOT_ANNOTATED_CDS"/>
    <property type="molecule type" value="Genomic_DNA"/>
</dbReference>
<organism evidence="2">
    <name type="scientific">Anopheles sinensis</name>
    <name type="common">Mosquito</name>
    <dbReference type="NCBI Taxonomy" id="74873"/>
    <lineage>
        <taxon>Eukaryota</taxon>
        <taxon>Metazoa</taxon>
        <taxon>Ecdysozoa</taxon>
        <taxon>Arthropoda</taxon>
        <taxon>Hexapoda</taxon>
        <taxon>Insecta</taxon>
        <taxon>Pterygota</taxon>
        <taxon>Neoptera</taxon>
        <taxon>Endopterygota</taxon>
        <taxon>Diptera</taxon>
        <taxon>Nematocera</taxon>
        <taxon>Culicoidea</taxon>
        <taxon>Culicidae</taxon>
        <taxon>Anophelinae</taxon>
        <taxon>Anopheles</taxon>
    </lineage>
</organism>
<dbReference type="EnsemblMetazoa" id="ASIC003294-RA">
    <property type="protein sequence ID" value="ASIC003294-PA"/>
    <property type="gene ID" value="ASIC003294"/>
</dbReference>
<reference evidence="3" key="2">
    <citation type="submission" date="2020-05" db="UniProtKB">
        <authorList>
            <consortium name="EnsemblMetazoa"/>
        </authorList>
    </citation>
    <scope>IDENTIFICATION</scope>
</reference>
<keyword evidence="4" id="KW-1185">Reference proteome</keyword>
<accession>A0A084VE09</accession>
<feature type="compositionally biased region" description="Low complexity" evidence="1">
    <location>
        <begin position="19"/>
        <end position="44"/>
    </location>
</feature>
<dbReference type="EMBL" id="KE524753">
    <property type="protein sequence ID" value="KFB36203.1"/>
    <property type="molecule type" value="Genomic_DNA"/>
</dbReference>
<dbReference type="AlphaFoldDB" id="A0A084VE09"/>
<evidence type="ECO:0000313" key="4">
    <source>
        <dbReference type="Proteomes" id="UP000030765"/>
    </source>
</evidence>
<evidence type="ECO:0000313" key="3">
    <source>
        <dbReference type="EnsemblMetazoa" id="ASIC003294-PA"/>
    </source>
</evidence>
<evidence type="ECO:0000313" key="2">
    <source>
        <dbReference type="EMBL" id="KFB36203.1"/>
    </source>
</evidence>
<reference evidence="2 4" key="1">
    <citation type="journal article" date="2014" name="BMC Genomics">
        <title>Genome sequence of Anopheles sinensis provides insight into genetics basis of mosquito competence for malaria parasites.</title>
        <authorList>
            <person name="Zhou D."/>
            <person name="Zhang D."/>
            <person name="Ding G."/>
            <person name="Shi L."/>
            <person name="Hou Q."/>
            <person name="Ye Y."/>
            <person name="Xu Y."/>
            <person name="Zhou H."/>
            <person name="Xiong C."/>
            <person name="Li S."/>
            <person name="Yu J."/>
            <person name="Hong S."/>
            <person name="Yu X."/>
            <person name="Zou P."/>
            <person name="Chen C."/>
            <person name="Chang X."/>
            <person name="Wang W."/>
            <person name="Lv Y."/>
            <person name="Sun Y."/>
            <person name="Ma L."/>
            <person name="Shen B."/>
            <person name="Zhu C."/>
        </authorList>
    </citation>
    <scope>NUCLEOTIDE SEQUENCE [LARGE SCALE GENOMIC DNA]</scope>
</reference>
<gene>
    <name evidence="2" type="ORF">ZHAS_00003294</name>
</gene>
<protein>
    <submittedName>
        <fullName evidence="2 3">Uncharacterized protein</fullName>
    </submittedName>
</protein>
<name>A0A084VE09_ANOSI</name>
<dbReference type="VEuPathDB" id="VectorBase:ASIC003294"/>
<dbReference type="Proteomes" id="UP000030765">
    <property type="component" value="Unassembled WGS sequence"/>
</dbReference>
<evidence type="ECO:0000256" key="1">
    <source>
        <dbReference type="SAM" id="MobiDB-lite"/>
    </source>
</evidence>
<feature type="region of interest" description="Disordered" evidence="1">
    <location>
        <begin position="1"/>
        <end position="78"/>
    </location>
</feature>